<reference evidence="3" key="3">
    <citation type="submission" date="2020-05" db="EMBL/GenBank/DDBJ databases">
        <title>Complete genome sequence of Bradyrhizobium diazoefficiens XF4 isolated from soybean nodule.</title>
        <authorList>
            <person name="Noda R."/>
            <person name="Kakizaki K."/>
            <person name="Minamisawa K."/>
        </authorList>
    </citation>
    <scope>NUCLEOTIDE SEQUENCE</scope>
    <source>
        <strain evidence="3">XF4</strain>
    </source>
</reference>
<name>A0A809ZGG7_9BRAD</name>
<organism evidence="3">
    <name type="scientific">Bradyrhizobium diazoefficiens</name>
    <dbReference type="NCBI Taxonomy" id="1355477"/>
    <lineage>
        <taxon>Bacteria</taxon>
        <taxon>Pseudomonadati</taxon>
        <taxon>Pseudomonadota</taxon>
        <taxon>Alphaproteobacteria</taxon>
        <taxon>Hyphomicrobiales</taxon>
        <taxon>Nitrobacteraceae</taxon>
        <taxon>Bradyrhizobium</taxon>
    </lineage>
</organism>
<gene>
    <name evidence="4" type="ORF">XF10B_66780</name>
    <name evidence="2" type="ORF">XF1B_67980</name>
    <name evidence="3" type="ORF">XF4B_67220</name>
</gene>
<feature type="region of interest" description="Disordered" evidence="1">
    <location>
        <begin position="1"/>
        <end position="55"/>
    </location>
</feature>
<dbReference type="EMBL" id="AP023091">
    <property type="protein sequence ID" value="BCE24117.1"/>
    <property type="molecule type" value="Genomic_DNA"/>
</dbReference>
<evidence type="ECO:0000256" key="1">
    <source>
        <dbReference type="SAM" id="MobiDB-lite"/>
    </source>
</evidence>
<proteinExistence type="predicted"/>
<dbReference type="RefSeq" id="WP_074076877.1">
    <property type="nucleotide sequence ID" value="NZ_AXAX01000002.1"/>
</dbReference>
<evidence type="ECO:0008006" key="5">
    <source>
        <dbReference type="Google" id="ProtNLM"/>
    </source>
</evidence>
<dbReference type="AlphaFoldDB" id="A0A809ZGG7"/>
<dbReference type="EMBL" id="AP023099">
    <property type="protein sequence ID" value="BCE93880.1"/>
    <property type="molecule type" value="Genomic_DNA"/>
</dbReference>
<dbReference type="InterPro" id="IPR021327">
    <property type="entry name" value="DUF2934"/>
</dbReference>
<sequence length="55" mass="6537">MAHPTEEQIRKRAFELWEQAGKPEGRENEFWQQAQRELRDAEEQERGDPNKGADI</sequence>
<feature type="compositionally biased region" description="Basic and acidic residues" evidence="1">
    <location>
        <begin position="1"/>
        <end position="29"/>
    </location>
</feature>
<evidence type="ECO:0000313" key="4">
    <source>
        <dbReference type="EMBL" id="BCE93880.1"/>
    </source>
</evidence>
<feature type="compositionally biased region" description="Basic and acidic residues" evidence="1">
    <location>
        <begin position="36"/>
        <end position="55"/>
    </location>
</feature>
<protein>
    <recommendedName>
        <fullName evidence="5">DUF2934 domain-containing protein</fullName>
    </recommendedName>
</protein>
<reference evidence="2" key="1">
    <citation type="submission" date="2020-05" db="EMBL/GenBank/DDBJ databases">
        <title>Complete genome sequence of Bradyrhizobium diazoefficiens XF1 isolated from soybean nodule.</title>
        <authorList>
            <person name="Noda R."/>
            <person name="Kakizaki K."/>
            <person name="Minamisawa K."/>
        </authorList>
    </citation>
    <scope>NUCLEOTIDE SEQUENCE</scope>
    <source>
        <strain evidence="2">XF1</strain>
    </source>
</reference>
<evidence type="ECO:0000313" key="2">
    <source>
        <dbReference type="EMBL" id="BCE24117.1"/>
    </source>
</evidence>
<evidence type="ECO:0000313" key="3">
    <source>
        <dbReference type="EMBL" id="BCE50373.1"/>
    </source>
</evidence>
<reference evidence="4" key="2">
    <citation type="submission" date="2020-05" db="EMBL/GenBank/DDBJ databases">
        <title>Complete genome sequence of Bradyrhizobium diazoefficiens XF10 isolated from soybean nodule.</title>
        <authorList>
            <person name="Noda R."/>
            <person name="Kakizaki K."/>
            <person name="Minamisawa K."/>
        </authorList>
    </citation>
    <scope>NUCLEOTIDE SEQUENCE</scope>
    <source>
        <strain evidence="4">XF10</strain>
    </source>
</reference>
<dbReference type="EMBL" id="AP023094">
    <property type="protein sequence ID" value="BCE50373.1"/>
    <property type="molecule type" value="Genomic_DNA"/>
</dbReference>
<dbReference type="Pfam" id="PF11154">
    <property type="entry name" value="DUF2934"/>
    <property type="match status" value="1"/>
</dbReference>
<accession>A0A809ZGG7</accession>